<gene>
    <name evidence="1" type="ORF">JTE90_008723</name>
</gene>
<reference evidence="1 2" key="1">
    <citation type="journal article" date="2022" name="Nat. Ecol. Evol.">
        <title>A masculinizing supergene underlies an exaggerated male reproductive morph in a spider.</title>
        <authorList>
            <person name="Hendrickx F."/>
            <person name="De Corte Z."/>
            <person name="Sonet G."/>
            <person name="Van Belleghem S.M."/>
            <person name="Kostlbacher S."/>
            <person name="Vangestel C."/>
        </authorList>
    </citation>
    <scope>NUCLEOTIDE SEQUENCE [LARGE SCALE GENOMIC DNA]</scope>
    <source>
        <strain evidence="1">W744_W776</strain>
    </source>
</reference>
<evidence type="ECO:0000313" key="2">
    <source>
        <dbReference type="Proteomes" id="UP000827092"/>
    </source>
</evidence>
<protein>
    <submittedName>
        <fullName evidence="1">Uncharacterized protein</fullName>
    </submittedName>
</protein>
<dbReference type="AlphaFoldDB" id="A0AAV6UR42"/>
<organism evidence="1 2">
    <name type="scientific">Oedothorax gibbosus</name>
    <dbReference type="NCBI Taxonomy" id="931172"/>
    <lineage>
        <taxon>Eukaryota</taxon>
        <taxon>Metazoa</taxon>
        <taxon>Ecdysozoa</taxon>
        <taxon>Arthropoda</taxon>
        <taxon>Chelicerata</taxon>
        <taxon>Arachnida</taxon>
        <taxon>Araneae</taxon>
        <taxon>Araneomorphae</taxon>
        <taxon>Entelegynae</taxon>
        <taxon>Araneoidea</taxon>
        <taxon>Linyphiidae</taxon>
        <taxon>Erigoninae</taxon>
        <taxon>Oedothorax</taxon>
    </lineage>
</organism>
<keyword evidence="2" id="KW-1185">Reference proteome</keyword>
<accession>A0AAV6UR42</accession>
<evidence type="ECO:0000313" key="1">
    <source>
        <dbReference type="EMBL" id="KAG8186193.1"/>
    </source>
</evidence>
<sequence>MGRTRGTLPTGKKLLNPQLIKNVLVNLQAKLENNKQYRDRGTKTEPPLSSACKKKKLEACYSNVDESYSTIFYSPDA</sequence>
<name>A0AAV6UR42_9ARAC</name>
<dbReference type="EMBL" id="JAFNEN010000309">
    <property type="protein sequence ID" value="KAG8186193.1"/>
    <property type="molecule type" value="Genomic_DNA"/>
</dbReference>
<comment type="caution">
    <text evidence="1">The sequence shown here is derived from an EMBL/GenBank/DDBJ whole genome shotgun (WGS) entry which is preliminary data.</text>
</comment>
<proteinExistence type="predicted"/>
<dbReference type="Proteomes" id="UP000827092">
    <property type="component" value="Unassembled WGS sequence"/>
</dbReference>